<dbReference type="GO" id="GO:0097039">
    <property type="term" value="P:protein linear polyubiquitination"/>
    <property type="evidence" value="ECO:0007669"/>
    <property type="project" value="TreeGrafter"/>
</dbReference>
<dbReference type="GO" id="GO:0043130">
    <property type="term" value="F:ubiquitin binding"/>
    <property type="evidence" value="ECO:0007669"/>
    <property type="project" value="TreeGrafter"/>
</dbReference>
<keyword evidence="4" id="KW-0677">Repeat</keyword>
<evidence type="ECO:0000256" key="2">
    <source>
        <dbReference type="ARBA" id="ARBA00022679"/>
    </source>
</evidence>
<sequence>MDDLEYCKEIQNQEIEVISNIFIDNFTTFYDYDGVIGKYNLRVQVDVPENFTITSYNLKENSDSDNSDNSGTSDDSDGDVKQHKHDHHQQQQQQQSYAIKYLPYIDLSWEYPAEYPEQPPRVYISSIWLTLEQMFGIVKKLESDWTSGEMVIYKYYDWIKTELLSYLQIDKTQVFTNQQVDLESPLCSIVTWTHKNEWDSLISTLPFLISYSKNQEKSQFALAESYECPICCCDYAPDEMVLLECLHYSCKDCTTQICKVNIESGSIKLLKCSNLECNQLLDQDFIKSIVTPAEYKQYEVFLQQDRNLVQCKRCPTGWGYLDNLTKSSYCTQCKYCWCTLCHSDIHYGLPCYYVAPPKVRVQRQKKDKDKKHNDPEWLNRPPAPPPVSIVKSICKKCPGCGALLDKFEGCNKIVCPYCKRMLCWLCLSTITSYEHFQKSCVLFETPLAEPAVPLPPPPPVIDKEKARTKDISNCGKCKNLIFRNNNNNHSYCDPCKQSVCFLCKEFIKGTTHFTTSNCIQHGDPPNRVVDEAFISNQINRFNNPKPQKTLRKGIPTMKNVIFYDNLHD</sequence>
<comment type="caution">
    <text evidence="11">The sequence shown here is derived from an EMBL/GenBank/DDBJ whole genome shotgun (WGS) entry which is preliminary data.</text>
</comment>
<evidence type="ECO:0000313" key="11">
    <source>
        <dbReference type="EMBL" id="KAF2068731.1"/>
    </source>
</evidence>
<dbReference type="PANTHER" id="PTHR22770">
    <property type="entry name" value="UBIQUITIN CONJUGATING ENZYME 7 INTERACTING PROTEIN-RELATED"/>
    <property type="match status" value="1"/>
</dbReference>
<keyword evidence="2" id="KW-0808">Transferase</keyword>
<evidence type="ECO:0000259" key="10">
    <source>
        <dbReference type="PROSITE" id="PS51873"/>
    </source>
</evidence>
<name>A0A8J4UP55_9MYCE</name>
<keyword evidence="6" id="KW-0833">Ubl conjugation pathway</keyword>
<evidence type="ECO:0000313" key="12">
    <source>
        <dbReference type="Proteomes" id="UP000695562"/>
    </source>
</evidence>
<dbReference type="InterPro" id="IPR051628">
    <property type="entry name" value="LUBAC_E3_Ligases"/>
</dbReference>
<feature type="region of interest" description="Disordered" evidence="8">
    <location>
        <begin position="58"/>
        <end position="93"/>
    </location>
</feature>
<gene>
    <name evidence="11" type="ORF">CYY_009945</name>
</gene>
<evidence type="ECO:0000256" key="6">
    <source>
        <dbReference type="ARBA" id="ARBA00022786"/>
    </source>
</evidence>
<dbReference type="GO" id="GO:0008270">
    <property type="term" value="F:zinc ion binding"/>
    <property type="evidence" value="ECO:0007669"/>
    <property type="project" value="UniProtKB-KW"/>
</dbReference>
<evidence type="ECO:0008006" key="13">
    <source>
        <dbReference type="Google" id="ProtNLM"/>
    </source>
</evidence>
<evidence type="ECO:0000256" key="5">
    <source>
        <dbReference type="ARBA" id="ARBA00022771"/>
    </source>
</evidence>
<dbReference type="GO" id="GO:0000151">
    <property type="term" value="C:ubiquitin ligase complex"/>
    <property type="evidence" value="ECO:0007669"/>
    <property type="project" value="TreeGrafter"/>
</dbReference>
<evidence type="ECO:0000256" key="1">
    <source>
        <dbReference type="ARBA" id="ARBA00004906"/>
    </source>
</evidence>
<feature type="region of interest" description="Disordered" evidence="8">
    <location>
        <begin position="363"/>
        <end position="384"/>
    </location>
</feature>
<dbReference type="PROSITE" id="PS50908">
    <property type="entry name" value="RWD"/>
    <property type="match status" value="1"/>
</dbReference>
<dbReference type="Gene3D" id="3.10.110.10">
    <property type="entry name" value="Ubiquitin Conjugating Enzyme"/>
    <property type="match status" value="1"/>
</dbReference>
<comment type="pathway">
    <text evidence="1">Protein modification; protein ubiquitination.</text>
</comment>
<dbReference type="SUPFAM" id="SSF57850">
    <property type="entry name" value="RING/U-box"/>
    <property type="match status" value="3"/>
</dbReference>
<protein>
    <recommendedName>
        <fullName evidence="13">RING-type domain-containing protein</fullName>
    </recommendedName>
</protein>
<dbReference type="CDD" id="cd23820">
    <property type="entry name" value="RWD_RNF14"/>
    <property type="match status" value="1"/>
</dbReference>
<keyword evidence="12" id="KW-1185">Reference proteome</keyword>
<dbReference type="Pfam" id="PF26200">
    <property type="entry name" value="Rcat_RNF216"/>
    <property type="match status" value="1"/>
</dbReference>
<dbReference type="Gene3D" id="3.30.40.10">
    <property type="entry name" value="Zinc/RING finger domain, C3HC4 (zinc finger)"/>
    <property type="match status" value="1"/>
</dbReference>
<dbReference type="SUPFAM" id="SSF54495">
    <property type="entry name" value="UBC-like"/>
    <property type="match status" value="1"/>
</dbReference>
<keyword evidence="7" id="KW-0862">Zinc</keyword>
<dbReference type="GO" id="GO:0004842">
    <property type="term" value="F:ubiquitin-protein transferase activity"/>
    <property type="evidence" value="ECO:0007669"/>
    <property type="project" value="TreeGrafter"/>
</dbReference>
<evidence type="ECO:0000256" key="8">
    <source>
        <dbReference type="SAM" id="MobiDB-lite"/>
    </source>
</evidence>
<keyword evidence="5" id="KW-0863">Zinc-finger</keyword>
<dbReference type="PANTHER" id="PTHR22770:SF13">
    <property type="entry name" value="RING-TYPE DOMAIN-CONTAINING PROTEIN"/>
    <property type="match status" value="1"/>
</dbReference>
<accession>A0A8J4UP55</accession>
<dbReference type="Pfam" id="PF05773">
    <property type="entry name" value="RWD"/>
    <property type="match status" value="1"/>
</dbReference>
<keyword evidence="3" id="KW-0479">Metal-binding</keyword>
<dbReference type="Gene3D" id="1.20.120.1750">
    <property type="match status" value="1"/>
</dbReference>
<evidence type="ECO:0000259" key="9">
    <source>
        <dbReference type="PROSITE" id="PS50908"/>
    </source>
</evidence>
<evidence type="ECO:0000256" key="7">
    <source>
        <dbReference type="ARBA" id="ARBA00022833"/>
    </source>
</evidence>
<evidence type="ECO:0000256" key="3">
    <source>
        <dbReference type="ARBA" id="ARBA00022723"/>
    </source>
</evidence>
<evidence type="ECO:0000256" key="4">
    <source>
        <dbReference type="ARBA" id="ARBA00022737"/>
    </source>
</evidence>
<dbReference type="AlphaFoldDB" id="A0A8J4UP55"/>
<dbReference type="EMBL" id="AJWJ01000862">
    <property type="protein sequence ID" value="KAF2068731.1"/>
    <property type="molecule type" value="Genomic_DNA"/>
</dbReference>
<feature type="domain" description="RING-type" evidence="10">
    <location>
        <begin position="224"/>
        <end position="444"/>
    </location>
</feature>
<dbReference type="InterPro" id="IPR016135">
    <property type="entry name" value="UBQ-conjugating_enzyme/RWD"/>
</dbReference>
<proteinExistence type="predicted"/>
<feature type="domain" description="RWD" evidence="9">
    <location>
        <begin position="13"/>
        <end position="166"/>
    </location>
</feature>
<feature type="compositionally biased region" description="Basic and acidic residues" evidence="8">
    <location>
        <begin position="364"/>
        <end position="377"/>
    </location>
</feature>
<dbReference type="InterPro" id="IPR013083">
    <property type="entry name" value="Znf_RING/FYVE/PHD"/>
</dbReference>
<dbReference type="InterPro" id="IPR006575">
    <property type="entry name" value="RWD_dom"/>
</dbReference>
<dbReference type="GO" id="GO:0043161">
    <property type="term" value="P:proteasome-mediated ubiquitin-dependent protein catabolic process"/>
    <property type="evidence" value="ECO:0007669"/>
    <property type="project" value="TreeGrafter"/>
</dbReference>
<dbReference type="InterPro" id="IPR044066">
    <property type="entry name" value="TRIAD_supradom"/>
</dbReference>
<organism evidence="11 12">
    <name type="scientific">Polysphondylium violaceum</name>
    <dbReference type="NCBI Taxonomy" id="133409"/>
    <lineage>
        <taxon>Eukaryota</taxon>
        <taxon>Amoebozoa</taxon>
        <taxon>Evosea</taxon>
        <taxon>Eumycetozoa</taxon>
        <taxon>Dictyostelia</taxon>
        <taxon>Dictyosteliales</taxon>
        <taxon>Dictyosteliaceae</taxon>
        <taxon>Polysphondylium</taxon>
    </lineage>
</organism>
<dbReference type="Proteomes" id="UP000695562">
    <property type="component" value="Unassembled WGS sequence"/>
</dbReference>
<dbReference type="PROSITE" id="PS51873">
    <property type="entry name" value="TRIAD"/>
    <property type="match status" value="1"/>
</dbReference>
<reference evidence="11" key="1">
    <citation type="submission" date="2020-01" db="EMBL/GenBank/DDBJ databases">
        <title>Development of genomics and gene disruption for Polysphondylium violaceum indicates a role for the polyketide synthase stlB in stalk morphogenesis.</title>
        <authorList>
            <person name="Narita B."/>
            <person name="Kawabe Y."/>
            <person name="Kin K."/>
            <person name="Saito T."/>
            <person name="Gibbs R."/>
            <person name="Kuspa A."/>
            <person name="Muzny D."/>
            <person name="Queller D."/>
            <person name="Richards S."/>
            <person name="Strassman J."/>
            <person name="Sucgang R."/>
            <person name="Worley K."/>
            <person name="Schaap P."/>
        </authorList>
    </citation>
    <scope>NUCLEOTIDE SEQUENCE</scope>
    <source>
        <strain evidence="11">QSvi11</strain>
    </source>
</reference>
<dbReference type="OrthoDB" id="19313at2759"/>